<comment type="similarity">
    <text evidence="9">Belongs to the GSP H family.</text>
</comment>
<evidence type="ECO:0000256" key="7">
    <source>
        <dbReference type="ARBA" id="ARBA00022989"/>
    </source>
</evidence>
<protein>
    <recommendedName>
        <fullName evidence="2">Type II secretion system protein H</fullName>
    </recommendedName>
    <alternativeName>
        <fullName evidence="10">General secretion pathway protein H</fullName>
    </alternativeName>
</protein>
<evidence type="ECO:0000256" key="3">
    <source>
        <dbReference type="ARBA" id="ARBA00022475"/>
    </source>
</evidence>
<dbReference type="Pfam" id="PF12019">
    <property type="entry name" value="GspH"/>
    <property type="match status" value="1"/>
</dbReference>
<dbReference type="GO" id="GO:0005886">
    <property type="term" value="C:plasma membrane"/>
    <property type="evidence" value="ECO:0007669"/>
    <property type="project" value="UniProtKB-SubCell"/>
</dbReference>
<evidence type="ECO:0000313" key="14">
    <source>
        <dbReference type="EMBL" id="ASP48921.1"/>
    </source>
</evidence>
<organism evidence="14 15">
    <name type="scientific">Cognaticolwellia beringensis</name>
    <dbReference type="NCBI Taxonomy" id="1967665"/>
    <lineage>
        <taxon>Bacteria</taxon>
        <taxon>Pseudomonadati</taxon>
        <taxon>Pseudomonadota</taxon>
        <taxon>Gammaproteobacteria</taxon>
        <taxon>Alteromonadales</taxon>
        <taxon>Colwelliaceae</taxon>
        <taxon>Cognaticolwellia</taxon>
    </lineage>
</organism>
<proteinExistence type="inferred from homology"/>
<dbReference type="GO" id="GO:0015628">
    <property type="term" value="P:protein secretion by the type II secretion system"/>
    <property type="evidence" value="ECO:0007669"/>
    <property type="project" value="InterPro"/>
</dbReference>
<evidence type="ECO:0000256" key="6">
    <source>
        <dbReference type="ARBA" id="ARBA00022692"/>
    </source>
</evidence>
<evidence type="ECO:0000256" key="11">
    <source>
        <dbReference type="SAM" id="MobiDB-lite"/>
    </source>
</evidence>
<evidence type="ECO:0000256" key="10">
    <source>
        <dbReference type="ARBA" id="ARBA00030775"/>
    </source>
</evidence>
<evidence type="ECO:0000256" key="12">
    <source>
        <dbReference type="SAM" id="Phobius"/>
    </source>
</evidence>
<reference evidence="14 15" key="1">
    <citation type="submission" date="2017-08" db="EMBL/GenBank/DDBJ databases">
        <title>Complete genome of Colwellia sp. NB097-1, a psychrophile bacterium ioslated from Bering Sea.</title>
        <authorList>
            <person name="Chen X."/>
        </authorList>
    </citation>
    <scope>NUCLEOTIDE SEQUENCE [LARGE SCALE GENOMIC DNA]</scope>
    <source>
        <strain evidence="14 15">NB097-1</strain>
    </source>
</reference>
<dbReference type="InterPro" id="IPR012902">
    <property type="entry name" value="N_methyl_site"/>
</dbReference>
<keyword evidence="7 12" id="KW-1133">Transmembrane helix</keyword>
<evidence type="ECO:0000256" key="9">
    <source>
        <dbReference type="ARBA" id="ARBA00025772"/>
    </source>
</evidence>
<gene>
    <name evidence="14" type="ORF">B5D82_14765</name>
</gene>
<dbReference type="KEGG" id="cber:B5D82_14765"/>
<feature type="domain" description="General secretion pathway GspH" evidence="13">
    <location>
        <begin position="55"/>
        <end position="172"/>
    </location>
</feature>
<sequence>MSKLYIKKIQNKKRVKGFTITELLIGIAIVGILTAIAGPSLGQFIVQSRVDNEISELHRLILSARNSAINSGRNVTLCPLSGTSCSTNWQNELSVFINSDNTLANNNTFVSANEELIKVKGNISTGDTLQFSQNIIVFAPTGRLVAGGNGNFSYCPQDNNDLSRGVEISLSGRVYATSDTDNDGKDENRNGTEVSCN</sequence>
<evidence type="ECO:0000256" key="5">
    <source>
        <dbReference type="ARBA" id="ARBA00022519"/>
    </source>
</evidence>
<keyword evidence="3" id="KW-1003">Cell membrane</keyword>
<keyword evidence="8 12" id="KW-0472">Membrane</keyword>
<comment type="subcellular location">
    <subcellularLocation>
        <location evidence="1">Cell inner membrane</location>
        <topology evidence="1">Single-pass membrane protein</topology>
    </subcellularLocation>
</comment>
<name>A0A222GAV5_9GAMM</name>
<dbReference type="OrthoDB" id="6315619at2"/>
<dbReference type="NCBIfam" id="TIGR02532">
    <property type="entry name" value="IV_pilin_GFxxxE"/>
    <property type="match status" value="1"/>
</dbReference>
<dbReference type="InterPro" id="IPR045584">
    <property type="entry name" value="Pilin-like"/>
</dbReference>
<evidence type="ECO:0000313" key="15">
    <source>
        <dbReference type="Proteomes" id="UP000202259"/>
    </source>
</evidence>
<dbReference type="Pfam" id="PF07963">
    <property type="entry name" value="N_methyl"/>
    <property type="match status" value="1"/>
</dbReference>
<dbReference type="Gene3D" id="3.55.40.10">
    <property type="entry name" value="minor pseudopilin epsh domain"/>
    <property type="match status" value="1"/>
</dbReference>
<dbReference type="SUPFAM" id="SSF54523">
    <property type="entry name" value="Pili subunits"/>
    <property type="match status" value="1"/>
</dbReference>
<evidence type="ECO:0000256" key="2">
    <source>
        <dbReference type="ARBA" id="ARBA00021549"/>
    </source>
</evidence>
<dbReference type="InterPro" id="IPR022346">
    <property type="entry name" value="T2SS_GspH"/>
</dbReference>
<keyword evidence="15" id="KW-1185">Reference proteome</keyword>
<feature type="transmembrane region" description="Helical" evidence="12">
    <location>
        <begin position="20"/>
        <end position="41"/>
    </location>
</feature>
<feature type="region of interest" description="Disordered" evidence="11">
    <location>
        <begin position="176"/>
        <end position="197"/>
    </location>
</feature>
<keyword evidence="6 12" id="KW-0812">Transmembrane</keyword>
<keyword evidence="5" id="KW-0997">Cell inner membrane</keyword>
<dbReference type="Proteomes" id="UP000202259">
    <property type="component" value="Chromosome"/>
</dbReference>
<evidence type="ECO:0000256" key="1">
    <source>
        <dbReference type="ARBA" id="ARBA00004377"/>
    </source>
</evidence>
<dbReference type="AlphaFoldDB" id="A0A222GAV5"/>
<keyword evidence="4" id="KW-0488">Methylation</keyword>
<evidence type="ECO:0000259" key="13">
    <source>
        <dbReference type="Pfam" id="PF12019"/>
    </source>
</evidence>
<dbReference type="GO" id="GO:0015627">
    <property type="term" value="C:type II protein secretion system complex"/>
    <property type="evidence" value="ECO:0007669"/>
    <property type="project" value="InterPro"/>
</dbReference>
<dbReference type="RefSeq" id="WP_081152583.1">
    <property type="nucleotide sequence ID" value="NZ_CP020465.1"/>
</dbReference>
<evidence type="ECO:0000256" key="8">
    <source>
        <dbReference type="ARBA" id="ARBA00023136"/>
    </source>
</evidence>
<accession>A0A222GAV5</accession>
<dbReference type="EMBL" id="CP020465">
    <property type="protein sequence ID" value="ASP48921.1"/>
    <property type="molecule type" value="Genomic_DNA"/>
</dbReference>
<evidence type="ECO:0000256" key="4">
    <source>
        <dbReference type="ARBA" id="ARBA00022481"/>
    </source>
</evidence>